<dbReference type="InterPro" id="IPR000150">
    <property type="entry name" value="Cof"/>
</dbReference>
<dbReference type="NCBIfam" id="TIGR01484">
    <property type="entry name" value="HAD-SF-IIB"/>
    <property type="match status" value="1"/>
</dbReference>
<accession>A0A518EUY2</accession>
<reference evidence="1 2" key="1">
    <citation type="submission" date="2019-02" db="EMBL/GenBank/DDBJ databases">
        <title>Deep-cultivation of Planctomycetes and their phenomic and genomic characterization uncovers novel biology.</title>
        <authorList>
            <person name="Wiegand S."/>
            <person name="Jogler M."/>
            <person name="Boedeker C."/>
            <person name="Pinto D."/>
            <person name="Vollmers J."/>
            <person name="Rivas-Marin E."/>
            <person name="Kohn T."/>
            <person name="Peeters S.H."/>
            <person name="Heuer A."/>
            <person name="Rast P."/>
            <person name="Oberbeckmann S."/>
            <person name="Bunk B."/>
            <person name="Jeske O."/>
            <person name="Meyerdierks A."/>
            <person name="Storesund J.E."/>
            <person name="Kallscheuer N."/>
            <person name="Luecker S."/>
            <person name="Lage O.M."/>
            <person name="Pohl T."/>
            <person name="Merkel B.J."/>
            <person name="Hornburger P."/>
            <person name="Mueller R.-W."/>
            <person name="Bruemmer F."/>
            <person name="Labrenz M."/>
            <person name="Spormann A.M."/>
            <person name="Op den Camp H."/>
            <person name="Overmann J."/>
            <person name="Amann R."/>
            <person name="Jetten M.S.M."/>
            <person name="Mascher T."/>
            <person name="Medema M.H."/>
            <person name="Devos D.P."/>
            <person name="Kaster A.-K."/>
            <person name="Ovreas L."/>
            <person name="Rohde M."/>
            <person name="Galperin M.Y."/>
            <person name="Jogler C."/>
        </authorList>
    </citation>
    <scope>NUCLEOTIDE SEQUENCE [LARGE SCALE GENOMIC DNA]</scope>
    <source>
        <strain evidence="1 2">Poly30</strain>
    </source>
</reference>
<keyword evidence="2" id="KW-1185">Reference proteome</keyword>
<dbReference type="PANTHER" id="PTHR10000">
    <property type="entry name" value="PHOSPHOSERINE PHOSPHATASE"/>
    <property type="match status" value="1"/>
</dbReference>
<dbReference type="GO" id="GO:0005829">
    <property type="term" value="C:cytosol"/>
    <property type="evidence" value="ECO:0007669"/>
    <property type="project" value="TreeGrafter"/>
</dbReference>
<dbReference type="Gene3D" id="3.40.50.1000">
    <property type="entry name" value="HAD superfamily/HAD-like"/>
    <property type="match status" value="1"/>
</dbReference>
<dbReference type="SFLD" id="SFLDS00003">
    <property type="entry name" value="Haloacid_Dehalogenase"/>
    <property type="match status" value="1"/>
</dbReference>
<name>A0A518EUY2_9BACT</name>
<dbReference type="Pfam" id="PF08282">
    <property type="entry name" value="Hydrolase_3"/>
    <property type="match status" value="1"/>
</dbReference>
<dbReference type="PROSITE" id="PS01228">
    <property type="entry name" value="COF_1"/>
    <property type="match status" value="1"/>
</dbReference>
<dbReference type="NCBIfam" id="TIGR00099">
    <property type="entry name" value="Cof-subfamily"/>
    <property type="match status" value="1"/>
</dbReference>
<proteinExistence type="predicted"/>
<keyword evidence="1" id="KW-0378">Hydrolase</keyword>
<dbReference type="Proteomes" id="UP000320390">
    <property type="component" value="Chromosome"/>
</dbReference>
<dbReference type="EMBL" id="CP036434">
    <property type="protein sequence ID" value="QDV07899.1"/>
    <property type="molecule type" value="Genomic_DNA"/>
</dbReference>
<evidence type="ECO:0000313" key="2">
    <source>
        <dbReference type="Proteomes" id="UP000320390"/>
    </source>
</evidence>
<dbReference type="AlphaFoldDB" id="A0A518EUY2"/>
<dbReference type="GO" id="GO:0000287">
    <property type="term" value="F:magnesium ion binding"/>
    <property type="evidence" value="ECO:0007669"/>
    <property type="project" value="TreeGrafter"/>
</dbReference>
<organism evidence="1 2">
    <name type="scientific">Saltatorellus ferox</name>
    <dbReference type="NCBI Taxonomy" id="2528018"/>
    <lineage>
        <taxon>Bacteria</taxon>
        <taxon>Pseudomonadati</taxon>
        <taxon>Planctomycetota</taxon>
        <taxon>Planctomycetia</taxon>
        <taxon>Planctomycetia incertae sedis</taxon>
        <taxon>Saltatorellus</taxon>
    </lineage>
</organism>
<gene>
    <name evidence="1" type="primary">ybhA</name>
    <name evidence="1" type="ORF">Poly30_34340</name>
</gene>
<dbReference type="InterPro" id="IPR006379">
    <property type="entry name" value="HAD-SF_hydro_IIB"/>
</dbReference>
<protein>
    <submittedName>
        <fullName evidence="1">Pyridoxal phosphate phosphatase YbhA</fullName>
        <ecNumber evidence="1">3.1.3.74</ecNumber>
    </submittedName>
</protein>
<dbReference type="PROSITE" id="PS01229">
    <property type="entry name" value="COF_2"/>
    <property type="match status" value="1"/>
</dbReference>
<dbReference type="EC" id="3.1.3.74" evidence="1"/>
<dbReference type="SFLD" id="SFLDG01140">
    <property type="entry name" value="C2.B:_Phosphomannomutase_and_P"/>
    <property type="match status" value="1"/>
</dbReference>
<dbReference type="SUPFAM" id="SSF56784">
    <property type="entry name" value="HAD-like"/>
    <property type="match status" value="1"/>
</dbReference>
<dbReference type="Gene3D" id="3.30.1240.10">
    <property type="match status" value="1"/>
</dbReference>
<evidence type="ECO:0000313" key="1">
    <source>
        <dbReference type="EMBL" id="QDV07899.1"/>
    </source>
</evidence>
<dbReference type="RefSeq" id="WP_145199603.1">
    <property type="nucleotide sequence ID" value="NZ_CP036434.1"/>
</dbReference>
<dbReference type="OrthoDB" id="9790031at2"/>
<dbReference type="InterPro" id="IPR036412">
    <property type="entry name" value="HAD-like_sf"/>
</dbReference>
<sequence length="282" mass="30844">MARDYDAILLDLDGTLLTPEETIHPETRAALKEAEAAGVTVMVATGRSKTSGMPIVEDLGLRTPAIFFNGCAIWDVEKGRMVEERTISNRTNQRLHAWAAERDAQVIVMTASEKLTHEPRSEEERRNFDGFIDLQFVERDQLLREFTIRLSFLVNCGEESSHTIAAELEAAAGGPIYVSHFPLSVLPRHRTNPYSAIDVHAPCRGKAEGLRFLEETKGIPASRVIAVGDADNDIPMLQYAGLGVAMAGALPEVKAHADLVIGSNSSAAIAELIRERLLSRSS</sequence>
<dbReference type="PANTHER" id="PTHR10000:SF8">
    <property type="entry name" value="HAD SUPERFAMILY HYDROLASE-LIKE, TYPE 3"/>
    <property type="match status" value="1"/>
</dbReference>
<dbReference type="GO" id="GO:0033883">
    <property type="term" value="F:pyridoxal phosphatase activity"/>
    <property type="evidence" value="ECO:0007669"/>
    <property type="project" value="UniProtKB-EC"/>
</dbReference>
<dbReference type="InterPro" id="IPR023214">
    <property type="entry name" value="HAD_sf"/>
</dbReference>